<gene>
    <name evidence="4" type="ORF">NOG11_10810</name>
</gene>
<dbReference type="EC" id="3.4.24.-" evidence="4"/>
<feature type="region of interest" description="Disordered" evidence="1">
    <location>
        <begin position="26"/>
        <end position="69"/>
    </location>
</feature>
<dbReference type="Gene3D" id="2.60.40.10">
    <property type="entry name" value="Immunoglobulins"/>
    <property type="match status" value="1"/>
</dbReference>
<dbReference type="InterPro" id="IPR041549">
    <property type="entry name" value="IMPa_helical"/>
</dbReference>
<dbReference type="EMBL" id="JANIBC010000009">
    <property type="protein sequence ID" value="MCQ8185881.1"/>
    <property type="molecule type" value="Genomic_DNA"/>
</dbReference>
<dbReference type="InterPro" id="IPR015919">
    <property type="entry name" value="Cadherin-like_sf"/>
</dbReference>
<keyword evidence="4" id="KW-0378">Hydrolase</keyword>
<keyword evidence="4" id="KW-0645">Protease</keyword>
<evidence type="ECO:0000256" key="2">
    <source>
        <dbReference type="SAM" id="SignalP"/>
    </source>
</evidence>
<dbReference type="NCBIfam" id="NF038322">
    <property type="entry name" value="ImpA_fam_HExGH"/>
    <property type="match status" value="1"/>
</dbReference>
<dbReference type="GO" id="GO:0005509">
    <property type="term" value="F:calcium ion binding"/>
    <property type="evidence" value="ECO:0007669"/>
    <property type="project" value="InterPro"/>
</dbReference>
<organism evidence="4 5">
    <name type="scientific">Parvularcula maris</name>
    <dbReference type="NCBI Taxonomy" id="2965077"/>
    <lineage>
        <taxon>Bacteria</taxon>
        <taxon>Pseudomonadati</taxon>
        <taxon>Pseudomonadota</taxon>
        <taxon>Alphaproteobacteria</taxon>
        <taxon>Parvularculales</taxon>
        <taxon>Parvularculaceae</taxon>
        <taxon>Parvularcula</taxon>
    </lineage>
</organism>
<proteinExistence type="predicted"/>
<evidence type="ECO:0000259" key="3">
    <source>
        <dbReference type="PROSITE" id="PS51723"/>
    </source>
</evidence>
<protein>
    <submittedName>
        <fullName evidence="4">ImpA family metalloprotease</fullName>
        <ecNumber evidence="4">3.4.24.-</ecNumber>
    </submittedName>
</protein>
<evidence type="ECO:0000313" key="4">
    <source>
        <dbReference type="EMBL" id="MCQ8185881.1"/>
    </source>
</evidence>
<dbReference type="PROSITE" id="PS51723">
    <property type="entry name" value="PEPTIDASE_M60"/>
    <property type="match status" value="1"/>
</dbReference>
<keyword evidence="5" id="KW-1185">Reference proteome</keyword>
<feature type="signal peptide" evidence="2">
    <location>
        <begin position="1"/>
        <end position="29"/>
    </location>
</feature>
<accession>A0A9X2RJI6</accession>
<dbReference type="GO" id="GO:0016020">
    <property type="term" value="C:membrane"/>
    <property type="evidence" value="ECO:0007669"/>
    <property type="project" value="InterPro"/>
</dbReference>
<dbReference type="PROSITE" id="PS51257">
    <property type="entry name" value="PROKAR_LIPOPROTEIN"/>
    <property type="match status" value="1"/>
</dbReference>
<evidence type="ECO:0000313" key="5">
    <source>
        <dbReference type="Proteomes" id="UP001142610"/>
    </source>
</evidence>
<dbReference type="Pfam" id="PF18642">
    <property type="entry name" value="IMPa_helical"/>
    <property type="match status" value="1"/>
</dbReference>
<dbReference type="SMART" id="SM01276">
    <property type="entry name" value="M60-like"/>
    <property type="match status" value="1"/>
</dbReference>
<dbReference type="Proteomes" id="UP001142610">
    <property type="component" value="Unassembled WGS sequence"/>
</dbReference>
<dbReference type="InterPro" id="IPR006644">
    <property type="entry name" value="Cadg"/>
</dbReference>
<comment type="caution">
    <text evidence="4">The sequence shown here is derived from an EMBL/GenBank/DDBJ whole genome shotgun (WGS) entry which is preliminary data.</text>
</comment>
<dbReference type="AlphaFoldDB" id="A0A9X2RJI6"/>
<name>A0A9X2RJI6_9PROT</name>
<sequence length="1043" mass="113804">MDGSRWFRRRSLIALPGATVAALALSACGGGGGSTDREPQAPSPSSPSTPPAPPPASNSAPTISSDGGADRSTVIGSAFSLSFTATDPDGDSLNLTALNMPSFLVLDEAASTIAGTPGDEDTGYYSDITIEVSDGQEKAELVFHLTVLEGGMEAALATGDHRHVTDPADYYAALAAEIEAGKTRFDPLLWPLFGYEENGGSTAGSLNWLVWEPVGPVAALSAGFGAQAPVLLPTAGWRDGHLALGAAGTVGGTKWLALGGNPVRDAALDPSSVNTQFSDFLDNVLSWLTGTDSGSSPSVVTAHLAESFDDPARSSVRNWLDAQLGAKLNTEQSCDGASLVKCIDAGSDLLVISGHVPTSQSAEELAAGVRAAFERGVPVLYFHHEGGLSRGSEAVLRVLGLTHAQDLSETSVQIGGWDPSSLFSTLPDEVAATRDILIDLKAGSYDYDFGACDETRCPNEHPWTTTFNPAVTDLKELFDRLDEHGIDLFTEEGRTYEKLLVLLADHLRSKVEFPISAPSYQIAEFHRGMFADHIHPTVRSLNPKQPDLGTFAEKDLSGVDPVSVTVDRTSYKGFRSTGTYALPGRSFTVTRLDSAEGDAWIRVNSNRSGSVRQFGNDSYTFRWDGYSYYRRPKHVATAKVRLRAGESVTLTTAIGGPVHVYFETEGEKMSFRFEGVGQHPYWRSPEDNAAFAAAIAAEEYDWVEVATQDFEIHGKMNGYYYMPGLMERYDDYMGDWVATYTDYTKLFHRWIYEVGGFEGGLVPGDPQIKAFAEARGLPMRKLDEIEHIYADQASCSSGCGGNPADIDGRFEPTGTIAIHEHGHGVEHYTSLFEGWEFHSQTDLYMHYHQRRQVEVWGDEHAPHTGRSLKYKEMYELLQQARNEADPESFMQDYRIGKSWQESQVVMMQLLSIAANETTIDGGWMALGMMQVMQTAFEEAKEGDDLWYERRAGLGYSGWAREDAAELNMNDRLLVTWSEVLGRDVTAWLEMWGLTFGDTAKAHVASKGYLQQSLVFYAHDNASHRMGLEADALPVDGTTPWPVD</sequence>
<keyword evidence="2" id="KW-0732">Signal</keyword>
<dbReference type="Pfam" id="PF18650">
    <property type="entry name" value="IMPa_N_2"/>
    <property type="match status" value="1"/>
</dbReference>
<dbReference type="SMART" id="SM00736">
    <property type="entry name" value="CADG"/>
    <property type="match status" value="1"/>
</dbReference>
<dbReference type="GO" id="GO:0008237">
    <property type="term" value="F:metallopeptidase activity"/>
    <property type="evidence" value="ECO:0007669"/>
    <property type="project" value="UniProtKB-KW"/>
</dbReference>
<feature type="chain" id="PRO_5040967386" evidence="2">
    <location>
        <begin position="30"/>
        <end position="1043"/>
    </location>
</feature>
<reference evidence="4" key="1">
    <citation type="submission" date="2022-07" db="EMBL/GenBank/DDBJ databases">
        <title>Parvularcula maris sp. nov., an algicidal bacterium isolated from seawater.</title>
        <authorList>
            <person name="Li F."/>
        </authorList>
    </citation>
    <scope>NUCLEOTIDE SEQUENCE</scope>
    <source>
        <strain evidence="4">BGMRC 0090</strain>
    </source>
</reference>
<evidence type="ECO:0000256" key="1">
    <source>
        <dbReference type="SAM" id="MobiDB-lite"/>
    </source>
</evidence>
<dbReference type="InterPro" id="IPR031161">
    <property type="entry name" value="Peptidase_M60_dom"/>
</dbReference>
<dbReference type="InterPro" id="IPR040711">
    <property type="entry name" value="IMPa_N_2"/>
</dbReference>
<keyword evidence="4" id="KW-0482">Metalloprotease</keyword>
<feature type="domain" description="Peptidase M60" evidence="3">
    <location>
        <begin position="572"/>
        <end position="914"/>
    </location>
</feature>
<dbReference type="SUPFAM" id="SSF49313">
    <property type="entry name" value="Cadherin-like"/>
    <property type="match status" value="1"/>
</dbReference>
<dbReference type="InterPro" id="IPR013783">
    <property type="entry name" value="Ig-like_fold"/>
</dbReference>
<dbReference type="Pfam" id="PF05345">
    <property type="entry name" value="He_PIG"/>
    <property type="match status" value="1"/>
</dbReference>
<feature type="compositionally biased region" description="Pro residues" evidence="1">
    <location>
        <begin position="41"/>
        <end position="56"/>
    </location>
</feature>